<accession>A0A9P8C3Q6</accession>
<dbReference type="AlphaFoldDB" id="A0A9P8C3Q6"/>
<dbReference type="SUPFAM" id="SSF52047">
    <property type="entry name" value="RNI-like"/>
    <property type="match status" value="1"/>
</dbReference>
<dbReference type="InterPro" id="IPR032675">
    <property type="entry name" value="LRR_dom_sf"/>
</dbReference>
<organism evidence="5 6">
    <name type="scientific">Amylocarpus encephaloides</name>
    <dbReference type="NCBI Taxonomy" id="45428"/>
    <lineage>
        <taxon>Eukaryota</taxon>
        <taxon>Fungi</taxon>
        <taxon>Dikarya</taxon>
        <taxon>Ascomycota</taxon>
        <taxon>Pezizomycotina</taxon>
        <taxon>Leotiomycetes</taxon>
        <taxon>Helotiales</taxon>
        <taxon>Helotiales incertae sedis</taxon>
        <taxon>Amylocarpus</taxon>
    </lineage>
</organism>
<dbReference type="GO" id="GO:0005829">
    <property type="term" value="C:cytosol"/>
    <property type="evidence" value="ECO:0007669"/>
    <property type="project" value="TreeGrafter"/>
</dbReference>
<dbReference type="OrthoDB" id="8436363at2759"/>
<feature type="region of interest" description="Disordered" evidence="4">
    <location>
        <begin position="252"/>
        <end position="379"/>
    </location>
</feature>
<name>A0A9P8C3Q6_9HELO</name>
<feature type="region of interest" description="Disordered" evidence="4">
    <location>
        <begin position="985"/>
        <end position="1045"/>
    </location>
</feature>
<feature type="region of interest" description="Disordered" evidence="4">
    <location>
        <begin position="1155"/>
        <end position="1189"/>
    </location>
</feature>
<feature type="compositionally biased region" description="Low complexity" evidence="4">
    <location>
        <begin position="85"/>
        <end position="109"/>
    </location>
</feature>
<dbReference type="Gene3D" id="3.80.10.10">
    <property type="entry name" value="Ribonuclease Inhibitor"/>
    <property type="match status" value="2"/>
</dbReference>
<feature type="compositionally biased region" description="Polar residues" evidence="4">
    <location>
        <begin position="66"/>
        <end position="84"/>
    </location>
</feature>
<feature type="region of interest" description="Disordered" evidence="4">
    <location>
        <begin position="1"/>
        <end position="201"/>
    </location>
</feature>
<dbReference type="GO" id="GO:0005096">
    <property type="term" value="F:GTPase activator activity"/>
    <property type="evidence" value="ECO:0007669"/>
    <property type="project" value="UniProtKB-KW"/>
</dbReference>
<keyword evidence="2" id="KW-0433">Leucine-rich repeat</keyword>
<feature type="compositionally biased region" description="Basic and acidic residues" evidence="4">
    <location>
        <begin position="260"/>
        <end position="333"/>
    </location>
</feature>
<dbReference type="InterPro" id="IPR027038">
    <property type="entry name" value="RanGap"/>
</dbReference>
<dbReference type="GO" id="GO:0006913">
    <property type="term" value="P:nucleocytoplasmic transport"/>
    <property type="evidence" value="ECO:0007669"/>
    <property type="project" value="TreeGrafter"/>
</dbReference>
<dbReference type="EMBL" id="MU251528">
    <property type="protein sequence ID" value="KAG9232828.1"/>
    <property type="molecule type" value="Genomic_DNA"/>
</dbReference>
<sequence length="1189" mass="129267">MESIQGVDISWMTSHSSSKDHNPKPPTPPVTTIVEKEPPKSVQNGNVAPAENHTAPDPIPAHRPSFSRSASSDRTATLNGSAPKSSSPTPSTSRRNSWLSSISSKFSSSQAIHHAQNAPPSPLVLAISATQTSSEEITVPAGPYSPKNAVLPHAVRSPGDVPYTPAPPKSTQPSFLQSALRRLSSSGGQLSHQPRGPQHGLCERRVLNVDRSRERCAIADLEQSKLRRVAFCVDVEIASSPRYVDEVVDEKPRVKKKRKSLAEKGEAEVLKHPEADIDQKENGEVIKATREKFDNGPEKGALEIANEVKADSNLDKDNKKKEKKKRSEEERKARKEKKRKLAEANGTIPVELVRNGSDSSNASSGGNATPTTQVSPTTDPVRIYRRCCQLRETPILKKITEQLMTPASNMATPGIVNSLDLTGYWLQLPDLVTLGDYLAVVPVKEIIMENCGLTDEGVRVILAGLLAAKFPDGGKKKPKIWKDGNVVQGGVVERVVFKNNNKIGKEGWRHISLFINMCRSLKSMDLSKVPFPQPPPLSTSPVANSHHLHRTLSTTSAPELSCLLSKALGERLAGKEFELLNVAECGLTTDQLGGLIDGAIKSGLRRLGIAESNITPEGMQHVARFLRDGKCEGLDLGGNDLRDHLGTIASALDTENDLYALSLADCNLTPDSLWTLFPALSKLSNFRFIDLSQNHALFKAQPSALSLLRRYIPKMPILRRIHLTDVSMTPDQAIALAEILPESQSLAHLNIMENPQIAALANAKDEASQEEACALYASLMAAVRVSKTIMCIDIEVPANDSSEVVKALAKQVVAYCLRNMERGPVAEISQVTATSSDIIGGEKEVVVPDVLLHLVGHEEGASLKHDDDDPAPDDDYVIGGSGVVKALGICLKNRGNDSRRPTTERSSEYNSGAATPTRPPVNGGKAKDMSKNLLGSARKIRARLQPALVKESRANDSANYQRLQFLDRTLEGMINRFEDEFPETRVDMTTPTPPVAEPTEVSPSASLEGSVEFMPSNDGQGSDGVPSHLEVPVSDDEGENGLRPVLSRHNSDVSLASRALNEEEGRMHRFGQQFRRDILKPESEDHRHGTIGTENEPKHLQVLRAMVEGLGGEEIRQKVETHGHQALLNDFGTEASELKQQLKDQDLEGWEKFVESQKAAQRNASLDVRPTNESSPGHGSPLNGSAIAD</sequence>
<dbReference type="Proteomes" id="UP000824998">
    <property type="component" value="Unassembled WGS sequence"/>
</dbReference>
<evidence type="ECO:0000313" key="6">
    <source>
        <dbReference type="Proteomes" id="UP000824998"/>
    </source>
</evidence>
<keyword evidence="3" id="KW-0677">Repeat</keyword>
<feature type="compositionally biased region" description="Low complexity" evidence="4">
    <location>
        <begin position="355"/>
        <end position="368"/>
    </location>
</feature>
<proteinExistence type="predicted"/>
<gene>
    <name evidence="5" type="ORF">BJ875DRAFT_442789</name>
</gene>
<protein>
    <recommendedName>
        <fullName evidence="7">Cell wall biogenesis protein Mhp1</fullName>
    </recommendedName>
</protein>
<feature type="compositionally biased region" description="Polar residues" evidence="4">
    <location>
        <begin position="369"/>
        <end position="378"/>
    </location>
</feature>
<dbReference type="GO" id="GO:0005634">
    <property type="term" value="C:nucleus"/>
    <property type="evidence" value="ECO:0007669"/>
    <property type="project" value="TreeGrafter"/>
</dbReference>
<evidence type="ECO:0000256" key="4">
    <source>
        <dbReference type="SAM" id="MobiDB-lite"/>
    </source>
</evidence>
<comment type="caution">
    <text evidence="5">The sequence shown here is derived from an EMBL/GenBank/DDBJ whole genome shotgun (WGS) entry which is preliminary data.</text>
</comment>
<evidence type="ECO:0000313" key="5">
    <source>
        <dbReference type="EMBL" id="KAG9232828.1"/>
    </source>
</evidence>
<evidence type="ECO:0008006" key="7">
    <source>
        <dbReference type="Google" id="ProtNLM"/>
    </source>
</evidence>
<keyword evidence="6" id="KW-1185">Reference proteome</keyword>
<dbReference type="GO" id="GO:0048471">
    <property type="term" value="C:perinuclear region of cytoplasm"/>
    <property type="evidence" value="ECO:0007669"/>
    <property type="project" value="TreeGrafter"/>
</dbReference>
<evidence type="ECO:0000256" key="1">
    <source>
        <dbReference type="ARBA" id="ARBA00022468"/>
    </source>
</evidence>
<dbReference type="PANTHER" id="PTHR24113">
    <property type="entry name" value="RAN GTPASE-ACTIVATING PROTEIN 1"/>
    <property type="match status" value="1"/>
</dbReference>
<keyword evidence="1" id="KW-0343">GTPase activation</keyword>
<feature type="compositionally biased region" description="Basic and acidic residues" evidence="4">
    <location>
        <begin position="894"/>
        <end position="907"/>
    </location>
</feature>
<evidence type="ECO:0000256" key="2">
    <source>
        <dbReference type="ARBA" id="ARBA00022614"/>
    </source>
</evidence>
<dbReference type="PANTHER" id="PTHR24113:SF12">
    <property type="entry name" value="RAN GTPASE-ACTIVATING PROTEIN 1"/>
    <property type="match status" value="1"/>
</dbReference>
<dbReference type="GO" id="GO:0031267">
    <property type="term" value="F:small GTPase binding"/>
    <property type="evidence" value="ECO:0007669"/>
    <property type="project" value="TreeGrafter"/>
</dbReference>
<evidence type="ECO:0000256" key="3">
    <source>
        <dbReference type="ARBA" id="ARBA00022737"/>
    </source>
</evidence>
<feature type="compositionally biased region" description="Low complexity" evidence="4">
    <location>
        <begin position="174"/>
        <end position="191"/>
    </location>
</feature>
<feature type="region of interest" description="Disordered" evidence="4">
    <location>
        <begin position="894"/>
        <end position="929"/>
    </location>
</feature>
<reference evidence="5" key="1">
    <citation type="journal article" date="2021" name="IMA Fungus">
        <title>Genomic characterization of three marine fungi, including Emericellopsis atlantica sp. nov. with signatures of a generalist lifestyle and marine biomass degradation.</title>
        <authorList>
            <person name="Hagestad O.C."/>
            <person name="Hou L."/>
            <person name="Andersen J.H."/>
            <person name="Hansen E.H."/>
            <person name="Altermark B."/>
            <person name="Li C."/>
            <person name="Kuhnert E."/>
            <person name="Cox R.J."/>
            <person name="Crous P.W."/>
            <person name="Spatafora J.W."/>
            <person name="Lail K."/>
            <person name="Amirebrahimi M."/>
            <person name="Lipzen A."/>
            <person name="Pangilinan J."/>
            <person name="Andreopoulos W."/>
            <person name="Hayes R.D."/>
            <person name="Ng V."/>
            <person name="Grigoriev I.V."/>
            <person name="Jackson S.A."/>
            <person name="Sutton T.D.S."/>
            <person name="Dobson A.D.W."/>
            <person name="Rama T."/>
        </authorList>
    </citation>
    <scope>NUCLEOTIDE SEQUENCE</scope>
    <source>
        <strain evidence="5">TRa018bII</strain>
    </source>
</reference>